<dbReference type="PROSITE" id="PS50102">
    <property type="entry name" value="RRM"/>
    <property type="match status" value="1"/>
</dbReference>
<feature type="region of interest" description="Disordered" evidence="8">
    <location>
        <begin position="166"/>
        <end position="220"/>
    </location>
</feature>
<comment type="function">
    <text evidence="5">RNA-binding component of the eukaryotic translation initiation factor 3 (eIF-3) complex, which is involved in protein synthesis of a specialized repertoire of mRNAs and, together with other initiation factors, stimulates binding of mRNA and methionyl-tRNAi to the 40S ribosome. The eIF-3 complex specifically targets and initiates translation of a subset of mRNAs involved in cell proliferation. This subunit can bind 18S rRNA.</text>
</comment>
<dbReference type="InterPro" id="IPR000504">
    <property type="entry name" value="RRM_dom"/>
</dbReference>
<comment type="caution">
    <text evidence="10">The sequence shown here is derived from an EMBL/GenBank/DDBJ whole genome shotgun (WGS) entry which is preliminary data.</text>
</comment>
<feature type="region of interest" description="Disordered" evidence="8">
    <location>
        <begin position="1"/>
        <end position="46"/>
    </location>
</feature>
<dbReference type="OrthoDB" id="1749473at2759"/>
<evidence type="ECO:0000259" key="9">
    <source>
        <dbReference type="PROSITE" id="PS50102"/>
    </source>
</evidence>
<evidence type="ECO:0000256" key="3">
    <source>
        <dbReference type="ARBA" id="ARBA00022884"/>
    </source>
</evidence>
<dbReference type="Pfam" id="PF00076">
    <property type="entry name" value="RRM_1"/>
    <property type="match status" value="1"/>
</dbReference>
<feature type="compositionally biased region" description="Gly residues" evidence="8">
    <location>
        <begin position="22"/>
        <end position="31"/>
    </location>
</feature>
<proteinExistence type="inferred from homology"/>
<dbReference type="GO" id="GO:0016282">
    <property type="term" value="C:eukaryotic 43S preinitiation complex"/>
    <property type="evidence" value="ECO:0007669"/>
    <property type="project" value="UniProtKB-UniRule"/>
</dbReference>
<dbReference type="SUPFAM" id="SSF54928">
    <property type="entry name" value="RNA-binding domain, RBD"/>
    <property type="match status" value="1"/>
</dbReference>
<evidence type="ECO:0000256" key="1">
    <source>
        <dbReference type="ARBA" id="ARBA00022490"/>
    </source>
</evidence>
<evidence type="ECO:0000256" key="6">
    <source>
        <dbReference type="PROSITE-ProRule" id="PRU00176"/>
    </source>
</evidence>
<dbReference type="Gene3D" id="3.30.70.330">
    <property type="match status" value="1"/>
</dbReference>
<feature type="region of interest" description="Disordered" evidence="8">
    <location>
        <begin position="297"/>
        <end position="329"/>
    </location>
</feature>
<evidence type="ECO:0000256" key="8">
    <source>
        <dbReference type="SAM" id="MobiDB-lite"/>
    </source>
</evidence>
<keyword evidence="1 5" id="KW-0963">Cytoplasm</keyword>
<evidence type="ECO:0000313" key="11">
    <source>
        <dbReference type="Proteomes" id="UP000660262"/>
    </source>
</evidence>
<dbReference type="InterPro" id="IPR024675">
    <property type="entry name" value="eIF3g_N"/>
</dbReference>
<dbReference type="AlphaFoldDB" id="A0A830HBX5"/>
<dbReference type="EMBL" id="BNJQ01000004">
    <property type="protein sequence ID" value="GHP02839.1"/>
    <property type="molecule type" value="Genomic_DNA"/>
</dbReference>
<dbReference type="InterPro" id="IPR035979">
    <property type="entry name" value="RBD_domain_sf"/>
</dbReference>
<dbReference type="InterPro" id="IPR017334">
    <property type="entry name" value="eIF3_g"/>
</dbReference>
<keyword evidence="7" id="KW-0175">Coiled coil</keyword>
<dbReference type="CDD" id="cd12408">
    <property type="entry name" value="RRM_eIF3G_like"/>
    <property type="match status" value="1"/>
</dbReference>
<dbReference type="GO" id="GO:0003723">
    <property type="term" value="F:RNA binding"/>
    <property type="evidence" value="ECO:0007669"/>
    <property type="project" value="UniProtKB-UniRule"/>
</dbReference>
<evidence type="ECO:0000256" key="4">
    <source>
        <dbReference type="ARBA" id="ARBA00022917"/>
    </source>
</evidence>
<dbReference type="PANTHER" id="PTHR10352">
    <property type="entry name" value="EUKARYOTIC TRANSLATION INITIATION FACTOR 3 SUBUNIT G"/>
    <property type="match status" value="1"/>
</dbReference>
<dbReference type="GO" id="GO:0003743">
    <property type="term" value="F:translation initiation factor activity"/>
    <property type="evidence" value="ECO:0007669"/>
    <property type="project" value="UniProtKB-UniRule"/>
</dbReference>
<name>A0A830HBX5_9CHLO</name>
<keyword evidence="4 5" id="KW-0648">Protein biosynthesis</keyword>
<feature type="coiled-coil region" evidence="7">
    <location>
        <begin position="112"/>
        <end position="142"/>
    </location>
</feature>
<sequence>MSKGSAMSARTRWGDDDDDLFGDGGGHGASSGGAVDISLPPPQIIGPDANGVKTYIEYKINEKNQKVKVTKKVKVSKYMRRVTPGMVERRKWTPFGDAANARDQECRTVASIEDIYLERPRLQAEKTELEKDKDKLAAMTKDSATLMPYRSMRLRAKYRELAQSLGIEERGDTMPPGDDDGPPGSGSMPPLPSKGGYVPPSLRGGAAAAGAAMRDRRDENSLRVTNLSEDCREADLQELFRPFGPIQRIYVAYDRETGESRGFAFVNFIHHEDAARAKEKLDGFGYDNLILRVDWAAPRPERADGEGGGGGGDRGGPRHDRGGGGYGRR</sequence>
<keyword evidence="2 5" id="KW-0396">Initiation factor</keyword>
<dbReference type="InterPro" id="IPR012677">
    <property type="entry name" value="Nucleotide-bd_a/b_plait_sf"/>
</dbReference>
<comment type="subunit">
    <text evidence="5">Component of the eukaryotic translation initiation factor 3 (eIF-3) complex.</text>
</comment>
<dbReference type="SMART" id="SM00360">
    <property type="entry name" value="RRM"/>
    <property type="match status" value="1"/>
</dbReference>
<evidence type="ECO:0000256" key="5">
    <source>
        <dbReference type="HAMAP-Rule" id="MF_03006"/>
    </source>
</evidence>
<comment type="subcellular location">
    <subcellularLocation>
        <location evidence="5">Cytoplasm</location>
    </subcellularLocation>
</comment>
<feature type="compositionally biased region" description="Low complexity" evidence="8">
    <location>
        <begin position="185"/>
        <end position="196"/>
    </location>
</feature>
<dbReference type="PIRSF" id="PIRSF037949">
    <property type="entry name" value="Transl_init_eIF-3_RNA-bind"/>
    <property type="match status" value="1"/>
</dbReference>
<organism evidence="10 11">
    <name type="scientific">Pycnococcus provasolii</name>
    <dbReference type="NCBI Taxonomy" id="41880"/>
    <lineage>
        <taxon>Eukaryota</taxon>
        <taxon>Viridiplantae</taxon>
        <taxon>Chlorophyta</taxon>
        <taxon>Pseudoscourfieldiophyceae</taxon>
        <taxon>Pseudoscourfieldiales</taxon>
        <taxon>Pycnococcaceae</taxon>
        <taxon>Pycnococcus</taxon>
    </lineage>
</organism>
<reference evidence="10" key="1">
    <citation type="submission" date="2020-10" db="EMBL/GenBank/DDBJ databases">
        <title>Unveiling of a novel bifunctional photoreceptor, Dualchrome1, isolated from a cosmopolitan green alga.</title>
        <authorList>
            <person name="Suzuki S."/>
            <person name="Kawachi M."/>
        </authorList>
    </citation>
    <scope>NUCLEOTIDE SEQUENCE</scope>
    <source>
        <strain evidence="10">NIES 2893</strain>
    </source>
</reference>
<dbReference type="HAMAP" id="MF_03006">
    <property type="entry name" value="eIF3g"/>
    <property type="match status" value="1"/>
</dbReference>
<dbReference type="GO" id="GO:0005852">
    <property type="term" value="C:eukaryotic translation initiation factor 3 complex"/>
    <property type="evidence" value="ECO:0007669"/>
    <property type="project" value="UniProtKB-UniRule"/>
</dbReference>
<accession>A0A830HBX5</accession>
<feature type="domain" description="RRM" evidence="9">
    <location>
        <begin position="220"/>
        <end position="298"/>
    </location>
</feature>
<evidence type="ECO:0000256" key="7">
    <source>
        <dbReference type="SAM" id="Coils"/>
    </source>
</evidence>
<protein>
    <recommendedName>
        <fullName evidence="5">Eukaryotic translation initiation factor 3 subunit G</fullName>
        <shortName evidence="5">eIF3g</shortName>
    </recommendedName>
    <alternativeName>
        <fullName evidence="5">Eukaryotic translation initiation factor 3 RNA-binding subunit</fullName>
        <shortName evidence="5">eIF-3 RNA-binding subunit</shortName>
    </alternativeName>
    <alternativeName>
        <fullName evidence="5">Eukaryotic translation initiation factor 3 subunit 4</fullName>
    </alternativeName>
</protein>
<dbReference type="GO" id="GO:0033290">
    <property type="term" value="C:eukaryotic 48S preinitiation complex"/>
    <property type="evidence" value="ECO:0007669"/>
    <property type="project" value="UniProtKB-UniRule"/>
</dbReference>
<keyword evidence="3 6" id="KW-0694">RNA-binding</keyword>
<comment type="similarity">
    <text evidence="5">Belongs to the eIF-3 subunit G family.</text>
</comment>
<dbReference type="GO" id="GO:0001732">
    <property type="term" value="P:formation of cytoplasmic translation initiation complex"/>
    <property type="evidence" value="ECO:0007669"/>
    <property type="project" value="UniProtKB-UniRule"/>
</dbReference>
<evidence type="ECO:0000313" key="10">
    <source>
        <dbReference type="EMBL" id="GHP02839.1"/>
    </source>
</evidence>
<evidence type="ECO:0000256" key="2">
    <source>
        <dbReference type="ARBA" id="ARBA00022540"/>
    </source>
</evidence>
<keyword evidence="11" id="KW-1185">Reference proteome</keyword>
<dbReference type="Pfam" id="PF12353">
    <property type="entry name" value="eIF3g"/>
    <property type="match status" value="1"/>
</dbReference>
<dbReference type="InterPro" id="IPR034240">
    <property type="entry name" value="eIF3G_RRM"/>
</dbReference>
<gene>
    <name evidence="10" type="ORF">PPROV_000159400</name>
</gene>
<dbReference type="Proteomes" id="UP000660262">
    <property type="component" value="Unassembled WGS sequence"/>
</dbReference>